<sequence>MSNNNNHESLFENNDNQIDDDEFSIDIPSQSESPYQDRIPSGYDPMGEIYLRGRAFRGLASGGIPWWILVSGWIVFGGFALLTIVAVIVAQDFMGLILLFVPGTILLILWRGTKAKLRRRKSKRRF</sequence>
<accession>A3ITY7</accession>
<keyword evidence="4" id="KW-1185">Reference proteome</keyword>
<reference evidence="3 4" key="1">
    <citation type="submission" date="2007-03" db="EMBL/GenBank/DDBJ databases">
        <authorList>
            <person name="Stal L."/>
            <person name="Ferriera S."/>
            <person name="Johnson J."/>
            <person name="Kravitz S."/>
            <person name="Beeson K."/>
            <person name="Sutton G."/>
            <person name="Rogers Y.-H."/>
            <person name="Friedman R."/>
            <person name="Frazier M."/>
            <person name="Venter J.C."/>
        </authorList>
    </citation>
    <scope>NUCLEOTIDE SEQUENCE [LARGE SCALE GENOMIC DNA]</scope>
    <source>
        <strain evidence="3 4">CCY0110</strain>
    </source>
</reference>
<comment type="caution">
    <text evidence="3">The sequence shown here is derived from an EMBL/GenBank/DDBJ whole genome shotgun (WGS) entry which is preliminary data.</text>
</comment>
<evidence type="ECO:0000256" key="2">
    <source>
        <dbReference type="SAM" id="Phobius"/>
    </source>
</evidence>
<feature type="transmembrane region" description="Helical" evidence="2">
    <location>
        <begin position="93"/>
        <end position="113"/>
    </location>
</feature>
<feature type="compositionally biased region" description="Low complexity" evidence="1">
    <location>
        <begin position="1"/>
        <end position="16"/>
    </location>
</feature>
<feature type="region of interest" description="Disordered" evidence="1">
    <location>
        <begin position="1"/>
        <end position="41"/>
    </location>
</feature>
<keyword evidence="2" id="KW-0812">Transmembrane</keyword>
<proteinExistence type="predicted"/>
<dbReference type="EMBL" id="AAXW01000031">
    <property type="protein sequence ID" value="EAZ90082.1"/>
    <property type="molecule type" value="Genomic_DNA"/>
</dbReference>
<protein>
    <submittedName>
        <fullName evidence="3">Uncharacterized protein</fullName>
    </submittedName>
</protein>
<dbReference type="RefSeq" id="WP_008276842.1">
    <property type="nucleotide sequence ID" value="NZ_AAXW01000031.1"/>
</dbReference>
<dbReference type="Proteomes" id="UP000003781">
    <property type="component" value="Unassembled WGS sequence"/>
</dbReference>
<keyword evidence="2" id="KW-1133">Transmembrane helix</keyword>
<gene>
    <name evidence="3" type="ORF">CY0110_15090</name>
</gene>
<feature type="transmembrane region" description="Helical" evidence="2">
    <location>
        <begin position="64"/>
        <end position="87"/>
    </location>
</feature>
<evidence type="ECO:0000313" key="4">
    <source>
        <dbReference type="Proteomes" id="UP000003781"/>
    </source>
</evidence>
<evidence type="ECO:0000256" key="1">
    <source>
        <dbReference type="SAM" id="MobiDB-lite"/>
    </source>
</evidence>
<dbReference type="AlphaFoldDB" id="A3ITY7"/>
<organism evidence="3 4">
    <name type="scientific">Crocosphaera chwakensis CCY0110</name>
    <dbReference type="NCBI Taxonomy" id="391612"/>
    <lineage>
        <taxon>Bacteria</taxon>
        <taxon>Bacillati</taxon>
        <taxon>Cyanobacteriota</taxon>
        <taxon>Cyanophyceae</taxon>
        <taxon>Oscillatoriophycideae</taxon>
        <taxon>Chroococcales</taxon>
        <taxon>Aphanothecaceae</taxon>
        <taxon>Crocosphaera</taxon>
        <taxon>Crocosphaera chwakensis</taxon>
    </lineage>
</organism>
<name>A3ITY7_9CHRO</name>
<dbReference type="OrthoDB" id="514559at2"/>
<dbReference type="eggNOG" id="ENOG5033BB0">
    <property type="taxonomic scope" value="Bacteria"/>
</dbReference>
<evidence type="ECO:0000313" key="3">
    <source>
        <dbReference type="EMBL" id="EAZ90082.1"/>
    </source>
</evidence>
<keyword evidence="2" id="KW-0472">Membrane</keyword>